<reference evidence="1 2" key="1">
    <citation type="journal article" date="2015" name="Genome Announc.">
        <title>Expanding the biotechnology potential of lactobacilli through comparative genomics of 213 strains and associated genera.</title>
        <authorList>
            <person name="Sun Z."/>
            <person name="Harris H.M."/>
            <person name="McCann A."/>
            <person name="Guo C."/>
            <person name="Argimon S."/>
            <person name="Zhang W."/>
            <person name="Yang X."/>
            <person name="Jeffery I.B."/>
            <person name="Cooney J.C."/>
            <person name="Kagawa T.F."/>
            <person name="Liu W."/>
            <person name="Song Y."/>
            <person name="Salvetti E."/>
            <person name="Wrobel A."/>
            <person name="Rasinkangas P."/>
            <person name="Parkhill J."/>
            <person name="Rea M.C."/>
            <person name="O'Sullivan O."/>
            <person name="Ritari J."/>
            <person name="Douillard F.P."/>
            <person name="Paul Ross R."/>
            <person name="Yang R."/>
            <person name="Briner A.E."/>
            <person name="Felis G.E."/>
            <person name="de Vos W.M."/>
            <person name="Barrangou R."/>
            <person name="Klaenhammer T.R."/>
            <person name="Caufield P.W."/>
            <person name="Cui Y."/>
            <person name="Zhang H."/>
            <person name="O'Toole P.W."/>
        </authorList>
    </citation>
    <scope>NUCLEOTIDE SEQUENCE [LARGE SCALE GENOMIC DNA]</scope>
    <source>
        <strain evidence="1 2">DSM 5007</strain>
    </source>
</reference>
<keyword evidence="2" id="KW-1185">Reference proteome</keyword>
<comment type="caution">
    <text evidence="1">The sequence shown here is derived from an EMBL/GenBank/DDBJ whole genome shotgun (WGS) entry which is preliminary data.</text>
</comment>
<dbReference type="AlphaFoldDB" id="A0A0R1VT67"/>
<dbReference type="PATRIC" id="fig|1423807.3.peg.2145"/>
<evidence type="ECO:0000313" key="2">
    <source>
        <dbReference type="Proteomes" id="UP000051820"/>
    </source>
</evidence>
<dbReference type="eggNOG" id="ENOG5030CCE">
    <property type="taxonomic scope" value="Bacteria"/>
</dbReference>
<organism evidence="1 2">
    <name type="scientific">Paucilactobacillus suebicus DSM 5007 = KCTC 3549</name>
    <dbReference type="NCBI Taxonomy" id="1423807"/>
    <lineage>
        <taxon>Bacteria</taxon>
        <taxon>Bacillati</taxon>
        <taxon>Bacillota</taxon>
        <taxon>Bacilli</taxon>
        <taxon>Lactobacillales</taxon>
        <taxon>Lactobacillaceae</taxon>
        <taxon>Paucilactobacillus</taxon>
    </lineage>
</organism>
<dbReference type="EMBL" id="AZGF01000055">
    <property type="protein sequence ID" value="KRM08952.1"/>
    <property type="molecule type" value="Genomic_DNA"/>
</dbReference>
<name>A0A0R1VT67_9LACO</name>
<sequence length="65" mass="7652">MSIFDDYYDEHNLGEYSDMSKKELVIEAEYLHNSLYNILKYVDNGGTDIDVIKAEVYDGFYESRI</sequence>
<gene>
    <name evidence="1" type="ORF">FD16_GL002092</name>
</gene>
<evidence type="ECO:0000313" key="1">
    <source>
        <dbReference type="EMBL" id="KRM08952.1"/>
    </source>
</evidence>
<dbReference type="STRING" id="1423807.FD16_GL002092"/>
<protein>
    <submittedName>
        <fullName evidence="1">Uncharacterized protein</fullName>
    </submittedName>
</protein>
<dbReference type="OrthoDB" id="2301363at2"/>
<dbReference type="Proteomes" id="UP000051820">
    <property type="component" value="Unassembled WGS sequence"/>
</dbReference>
<accession>A0A0R1VT67</accession>
<dbReference type="RefSeq" id="WP_010622479.1">
    <property type="nucleotide sequence ID" value="NZ_AZGF01000055.1"/>
</dbReference>
<proteinExistence type="predicted"/>